<evidence type="ECO:0000256" key="2">
    <source>
        <dbReference type="ARBA" id="ARBA00022750"/>
    </source>
</evidence>
<evidence type="ECO:0000256" key="3">
    <source>
        <dbReference type="ARBA" id="ARBA00022801"/>
    </source>
</evidence>
<dbReference type="Pfam" id="PF14541">
    <property type="entry name" value="TAXi_C"/>
    <property type="match status" value="1"/>
</dbReference>
<name>A0AA38LBZ8_TAXCH</name>
<evidence type="ECO:0000259" key="7">
    <source>
        <dbReference type="PROSITE" id="PS51767"/>
    </source>
</evidence>
<dbReference type="FunFam" id="2.40.70.10:FF:000073">
    <property type="entry name" value="Aspartic proteinase PCS1"/>
    <property type="match status" value="1"/>
</dbReference>
<dbReference type="InterPro" id="IPR032861">
    <property type="entry name" value="TAXi_N"/>
</dbReference>
<gene>
    <name evidence="8" type="ORF">KI387_024622</name>
</gene>
<dbReference type="OMA" id="MEYDIAQ"/>
<keyword evidence="6" id="KW-0732">Signal</keyword>
<keyword evidence="3" id="KW-0378">Hydrolase</keyword>
<dbReference type="InterPro" id="IPR032799">
    <property type="entry name" value="TAXi_C"/>
</dbReference>
<evidence type="ECO:0000256" key="1">
    <source>
        <dbReference type="ARBA" id="ARBA00007447"/>
    </source>
</evidence>
<dbReference type="InterPro" id="IPR001461">
    <property type="entry name" value="Aspartic_peptidase_A1"/>
</dbReference>
<dbReference type="PROSITE" id="PS51767">
    <property type="entry name" value="PEPTIDASE_A1"/>
    <property type="match status" value="1"/>
</dbReference>
<keyword evidence="2" id="KW-0645">Protease</keyword>
<dbReference type="PANTHER" id="PTHR47965">
    <property type="entry name" value="ASPARTYL PROTEASE-RELATED"/>
    <property type="match status" value="1"/>
</dbReference>
<organism evidence="8 9">
    <name type="scientific">Taxus chinensis</name>
    <name type="common">Chinese yew</name>
    <name type="synonym">Taxus wallichiana var. chinensis</name>
    <dbReference type="NCBI Taxonomy" id="29808"/>
    <lineage>
        <taxon>Eukaryota</taxon>
        <taxon>Viridiplantae</taxon>
        <taxon>Streptophyta</taxon>
        <taxon>Embryophyta</taxon>
        <taxon>Tracheophyta</taxon>
        <taxon>Spermatophyta</taxon>
        <taxon>Pinopsida</taxon>
        <taxon>Pinidae</taxon>
        <taxon>Conifers II</taxon>
        <taxon>Cupressales</taxon>
        <taxon>Taxaceae</taxon>
        <taxon>Taxus</taxon>
    </lineage>
</organism>
<evidence type="ECO:0000256" key="6">
    <source>
        <dbReference type="SAM" id="SignalP"/>
    </source>
</evidence>
<dbReference type="InterPro" id="IPR034161">
    <property type="entry name" value="Pepsin-like_plant"/>
</dbReference>
<dbReference type="PRINTS" id="PR00792">
    <property type="entry name" value="PEPSIN"/>
</dbReference>
<keyword evidence="2" id="KW-0064">Aspartyl protease</keyword>
<accession>A0AA38LBZ8</accession>
<proteinExistence type="inferred from homology"/>
<evidence type="ECO:0000313" key="9">
    <source>
        <dbReference type="Proteomes" id="UP000824469"/>
    </source>
</evidence>
<evidence type="ECO:0000256" key="5">
    <source>
        <dbReference type="PIRSR" id="PIRSR601461-1"/>
    </source>
</evidence>
<dbReference type="Gene3D" id="2.40.70.10">
    <property type="entry name" value="Acid Proteases"/>
    <property type="match status" value="2"/>
</dbReference>
<evidence type="ECO:0000256" key="4">
    <source>
        <dbReference type="ARBA" id="ARBA00023180"/>
    </source>
</evidence>
<feature type="active site" evidence="5">
    <location>
        <position position="118"/>
    </location>
</feature>
<dbReference type="AlphaFoldDB" id="A0AA38LBZ8"/>
<dbReference type="GO" id="GO:0004190">
    <property type="term" value="F:aspartic-type endopeptidase activity"/>
    <property type="evidence" value="ECO:0007669"/>
    <property type="project" value="UniProtKB-KW"/>
</dbReference>
<comment type="similarity">
    <text evidence="1">Belongs to the peptidase A1 family.</text>
</comment>
<dbReference type="EMBL" id="JAHRHJ020000005">
    <property type="protein sequence ID" value="KAH9315995.1"/>
    <property type="molecule type" value="Genomic_DNA"/>
</dbReference>
<dbReference type="InterPro" id="IPR021109">
    <property type="entry name" value="Peptidase_aspartic_dom_sf"/>
</dbReference>
<dbReference type="Proteomes" id="UP000824469">
    <property type="component" value="Unassembled WGS sequence"/>
</dbReference>
<dbReference type="InterPro" id="IPR033121">
    <property type="entry name" value="PEPTIDASE_A1"/>
</dbReference>
<comment type="caution">
    <text evidence="8">The sequence shown here is derived from an EMBL/GenBank/DDBJ whole genome shotgun (WGS) entry which is preliminary data.</text>
</comment>
<feature type="active site" evidence="5">
    <location>
        <position position="324"/>
    </location>
</feature>
<dbReference type="PANTHER" id="PTHR47965:SF77">
    <property type="entry name" value="ASPARTIC PROTEINASE PCS1"/>
    <property type="match status" value="1"/>
</dbReference>
<dbReference type="Pfam" id="PF14543">
    <property type="entry name" value="TAXi_N"/>
    <property type="match status" value="1"/>
</dbReference>
<evidence type="ECO:0000313" key="8">
    <source>
        <dbReference type="EMBL" id="KAH9315995.1"/>
    </source>
</evidence>
<feature type="chain" id="PRO_5041378491" description="Peptidase A1 domain-containing protein" evidence="6">
    <location>
        <begin position="26"/>
        <end position="465"/>
    </location>
</feature>
<feature type="signal peptide" evidence="6">
    <location>
        <begin position="1"/>
        <end position="25"/>
    </location>
</feature>
<dbReference type="SUPFAM" id="SSF50630">
    <property type="entry name" value="Acid proteases"/>
    <property type="match status" value="1"/>
</dbReference>
<keyword evidence="9" id="KW-1185">Reference proteome</keyword>
<keyword evidence="4" id="KW-0325">Glycoprotein</keyword>
<feature type="domain" description="Peptidase A1" evidence="7">
    <location>
        <begin position="100"/>
        <end position="457"/>
    </location>
</feature>
<reference evidence="8 9" key="1">
    <citation type="journal article" date="2021" name="Nat. Plants">
        <title>The Taxus genome provides insights into paclitaxel biosynthesis.</title>
        <authorList>
            <person name="Xiong X."/>
            <person name="Gou J."/>
            <person name="Liao Q."/>
            <person name="Li Y."/>
            <person name="Zhou Q."/>
            <person name="Bi G."/>
            <person name="Li C."/>
            <person name="Du R."/>
            <person name="Wang X."/>
            <person name="Sun T."/>
            <person name="Guo L."/>
            <person name="Liang H."/>
            <person name="Lu P."/>
            <person name="Wu Y."/>
            <person name="Zhang Z."/>
            <person name="Ro D.K."/>
            <person name="Shang Y."/>
            <person name="Huang S."/>
            <person name="Yan J."/>
        </authorList>
    </citation>
    <scope>NUCLEOTIDE SEQUENCE [LARGE SCALE GENOMIC DNA]</scope>
    <source>
        <strain evidence="8">Ta-2019</strain>
    </source>
</reference>
<dbReference type="GO" id="GO:0006508">
    <property type="term" value="P:proteolysis"/>
    <property type="evidence" value="ECO:0007669"/>
    <property type="project" value="InterPro"/>
</dbReference>
<protein>
    <recommendedName>
        <fullName evidence="7">Peptidase A1 domain-containing protein</fullName>
    </recommendedName>
</protein>
<sequence>MASPFIFCFSICFSSFLILPGKISATHQEFQATTNFLNVSHDLRLLTNTTSLTWPLYSIPATNSSSFLINALARQPNATAASKTKAAANRAAFSYDDVALMTEVMVGNPPQKQKMVLDTGSELSWLHCKTGRNPSSSLNPTRSVSYAPIPCNSPLCTAKTRDFPIPTSCDAKRLCHFTYTYADGTDVEGNLGRDFISLPALKIRGFVFGCSSSAPVAETPGLMGLNRGSLSLISQLSTTHKFSYCITDRVVSPGSAGVLLFGDSPFAKYLHYTPLLTISIPLPYFNRAAYSVRLEGIKVGNKLLPIRKSVFLPDHTGAGQTMIDSGTQFTLLLGEAYTALKQEFVQQNRGRMSPMRENAGFQGPLDLCYDLPASTAGFPQVTPVTLLFNSAQLTLDSHQLLYRVPKSGARISRGRAIYCFTFGNSDLVPVEANIIGNHHQQNLWIEYDLQNSRLGFARARCNAKY</sequence>
<dbReference type="CDD" id="cd05476">
    <property type="entry name" value="pepsin_A_like_plant"/>
    <property type="match status" value="1"/>
</dbReference>